<name>U6H782_9EIME</name>
<evidence type="ECO:0000256" key="1">
    <source>
        <dbReference type="SAM" id="MobiDB-lite"/>
    </source>
</evidence>
<dbReference type="Proteomes" id="UP000018201">
    <property type="component" value="Unassembled WGS sequence"/>
</dbReference>
<gene>
    <name evidence="3" type="ORF">EPH_0051380</name>
</gene>
<feature type="transmembrane region" description="Helical" evidence="2">
    <location>
        <begin position="18"/>
        <end position="37"/>
    </location>
</feature>
<dbReference type="AlphaFoldDB" id="U6H782"/>
<dbReference type="VEuPathDB" id="ToxoDB:EPH_0051380"/>
<keyword evidence="2" id="KW-0472">Membrane</keyword>
<keyword evidence="2" id="KW-0812">Transmembrane</keyword>
<reference evidence="3" key="2">
    <citation type="submission" date="2013-10" db="EMBL/GenBank/DDBJ databases">
        <authorList>
            <person name="Aslett M."/>
        </authorList>
    </citation>
    <scope>NUCLEOTIDE SEQUENCE [LARGE SCALE GENOMIC DNA]</scope>
    <source>
        <strain evidence="3">Houghton</strain>
    </source>
</reference>
<dbReference type="Pfam" id="PF23523">
    <property type="entry name" value="Microp_apicomplexa_13"/>
    <property type="match status" value="1"/>
</dbReference>
<dbReference type="EMBL" id="HG708189">
    <property type="protein sequence ID" value="CDI87747.1"/>
    <property type="molecule type" value="Genomic_DNA"/>
</dbReference>
<reference evidence="3" key="1">
    <citation type="submission" date="2013-10" db="EMBL/GenBank/DDBJ databases">
        <title>Genomic analysis of the causative agents of coccidiosis in chickens.</title>
        <authorList>
            <person name="Reid A.J."/>
            <person name="Blake D."/>
            <person name="Billington K."/>
            <person name="Browne H."/>
            <person name="Dunn M."/>
            <person name="Hung S."/>
            <person name="Kawahara F."/>
            <person name="Miranda-Saavedra D."/>
            <person name="Mourier T."/>
            <person name="Nagra H."/>
            <person name="Otto T.D."/>
            <person name="Rawlings N."/>
            <person name="Sanchez A."/>
            <person name="Sanders M."/>
            <person name="Subramaniam C."/>
            <person name="Tay Y."/>
            <person name="Dear P."/>
            <person name="Doerig C."/>
            <person name="Gruber A."/>
            <person name="Parkinson J."/>
            <person name="Shirley M."/>
            <person name="Wan K.L."/>
            <person name="Berriman M."/>
            <person name="Tomley F."/>
            <person name="Pain A."/>
        </authorList>
    </citation>
    <scope>NUCLEOTIDE SEQUENCE [LARGE SCALE GENOMIC DNA]</scope>
    <source>
        <strain evidence="3">Houghton</strain>
    </source>
</reference>
<sequence length="153" mass="17420">MGWLEHIKRDLLRRGSPAFRVGVWVTGIAGGLVWIYFDERDKPIKERAIFLPARRQVPMDASEIEEWNQKLSGGKLLPLTNAQQQQQQQQQQQGVEAARAALLAAVKEEAQQQEQVQKLQQQKEQGWISNLLGLNEPPESSGKKKKVPLLFDK</sequence>
<evidence type="ECO:0000313" key="4">
    <source>
        <dbReference type="Proteomes" id="UP000018201"/>
    </source>
</evidence>
<organism evidence="3 4">
    <name type="scientific">Eimeria praecox</name>
    <dbReference type="NCBI Taxonomy" id="51316"/>
    <lineage>
        <taxon>Eukaryota</taxon>
        <taxon>Sar</taxon>
        <taxon>Alveolata</taxon>
        <taxon>Apicomplexa</taxon>
        <taxon>Conoidasida</taxon>
        <taxon>Coccidia</taxon>
        <taxon>Eucoccidiorida</taxon>
        <taxon>Eimeriorina</taxon>
        <taxon>Eimeriidae</taxon>
        <taxon>Eimeria</taxon>
    </lineage>
</organism>
<proteinExistence type="predicted"/>
<evidence type="ECO:0000256" key="2">
    <source>
        <dbReference type="SAM" id="Phobius"/>
    </source>
</evidence>
<evidence type="ECO:0000313" key="3">
    <source>
        <dbReference type="EMBL" id="CDI87747.1"/>
    </source>
</evidence>
<protein>
    <submittedName>
        <fullName evidence="3">Uncharacterized protein</fullName>
    </submittedName>
</protein>
<feature type="region of interest" description="Disordered" evidence="1">
    <location>
        <begin position="130"/>
        <end position="153"/>
    </location>
</feature>
<dbReference type="OrthoDB" id="346855at2759"/>
<dbReference type="InterPro" id="IPR056352">
    <property type="entry name" value="Microp_apicomplexa_13"/>
</dbReference>
<keyword evidence="4" id="KW-1185">Reference proteome</keyword>
<keyword evidence="2" id="KW-1133">Transmembrane helix</keyword>
<accession>U6H782</accession>